<evidence type="ECO:0000256" key="3">
    <source>
        <dbReference type="SAM" id="SignalP"/>
    </source>
</evidence>
<dbReference type="AlphaFoldDB" id="A0A8J6M721"/>
<dbReference type="InterPro" id="IPR028082">
    <property type="entry name" value="Peripla_BP_I"/>
</dbReference>
<dbReference type="PANTHER" id="PTHR43208:SF1">
    <property type="entry name" value="ABC TRANSPORTER SUBSTRATE-BINDING PROTEIN"/>
    <property type="match status" value="1"/>
</dbReference>
<feature type="signal peptide" evidence="3">
    <location>
        <begin position="1"/>
        <end position="18"/>
    </location>
</feature>
<evidence type="ECO:0000256" key="1">
    <source>
        <dbReference type="ARBA" id="ARBA00022729"/>
    </source>
</evidence>
<accession>A0A8J6M721</accession>
<feature type="domain" description="ABC transporter substrate-binding protein PnrA-like" evidence="4">
    <location>
        <begin position="57"/>
        <end position="359"/>
    </location>
</feature>
<dbReference type="GO" id="GO:0005886">
    <property type="term" value="C:plasma membrane"/>
    <property type="evidence" value="ECO:0007669"/>
    <property type="project" value="InterPro"/>
</dbReference>
<dbReference type="Proteomes" id="UP000628736">
    <property type="component" value="Unassembled WGS sequence"/>
</dbReference>
<organism evidence="5 6">
    <name type="scientific">Flintibacter hominis</name>
    <dbReference type="NCBI Taxonomy" id="2763048"/>
    <lineage>
        <taxon>Bacteria</taxon>
        <taxon>Bacillati</taxon>
        <taxon>Bacillota</taxon>
        <taxon>Clostridia</taxon>
        <taxon>Eubacteriales</taxon>
        <taxon>Flintibacter</taxon>
    </lineage>
</organism>
<dbReference type="RefSeq" id="WP_147572574.1">
    <property type="nucleotide sequence ID" value="NZ_JACOPO010000008.1"/>
</dbReference>
<dbReference type="CDD" id="cd19963">
    <property type="entry name" value="PBP1_BMP-like"/>
    <property type="match status" value="1"/>
</dbReference>
<dbReference type="InterPro" id="IPR003760">
    <property type="entry name" value="PnrA-like"/>
</dbReference>
<dbReference type="EMBL" id="JACOPO010000008">
    <property type="protein sequence ID" value="MBC5723384.1"/>
    <property type="molecule type" value="Genomic_DNA"/>
</dbReference>
<protein>
    <submittedName>
        <fullName evidence="5">BMP family ABC transporter substrate-binding protein</fullName>
    </submittedName>
</protein>
<reference evidence="5" key="1">
    <citation type="submission" date="2020-08" db="EMBL/GenBank/DDBJ databases">
        <title>Genome public.</title>
        <authorList>
            <person name="Liu C."/>
            <person name="Sun Q."/>
        </authorList>
    </citation>
    <scope>NUCLEOTIDE SEQUENCE</scope>
    <source>
        <strain evidence="5">NSJ-23</strain>
    </source>
</reference>
<dbReference type="InterPro" id="IPR052910">
    <property type="entry name" value="ABC-Purine-Binding"/>
</dbReference>
<keyword evidence="1 3" id="KW-0732">Signal</keyword>
<proteinExistence type="predicted"/>
<feature type="region of interest" description="Disordered" evidence="2">
    <location>
        <begin position="25"/>
        <end position="50"/>
    </location>
</feature>
<sequence>MKKILAAAMAMAMVLSLAACGNSGDGGNSATSGNNQSNTSSSQAGGSQTTDVSDFKVGAIYINSKNDTAGYTYAHHNGITKAMEALGMDPDTQLIIQDEITEDYENVATAVDTLVGEDCDIIFGISFGYLNAMADKAEEYPDVIFSHATGYMSNPNNYNNYFGRIYQARYLAGIAAGLKSLETNNNNVGYVSAYGTEYAETCSGINGFALGVQAVNPDATVYVKELGNWFDEVNEYAFAEELINSYNCGVIAQHCDSAQPQLAAEKAGVFGCGYNSDMTKDAPNAHLTAPVWNWDVYYKLAIETAMACEGDASQFVEKMGGEAWYGGLAEGFVDVSPLSDNCAAGTQDAIDQVRELIVSGAWDVFSGVKLKVTVADGKAAVEQYDDALVTSDRDETKDGQVVVPANTEIVPAGGESVEDGVITGTMNYFVKGVVVA</sequence>
<name>A0A8J6M721_9FIRM</name>
<dbReference type="SUPFAM" id="SSF53822">
    <property type="entry name" value="Periplasmic binding protein-like I"/>
    <property type="match status" value="1"/>
</dbReference>
<feature type="compositionally biased region" description="Low complexity" evidence="2">
    <location>
        <begin position="28"/>
        <end position="50"/>
    </location>
</feature>
<evidence type="ECO:0000256" key="2">
    <source>
        <dbReference type="SAM" id="MobiDB-lite"/>
    </source>
</evidence>
<evidence type="ECO:0000313" key="6">
    <source>
        <dbReference type="Proteomes" id="UP000628736"/>
    </source>
</evidence>
<dbReference type="Gene3D" id="3.40.50.2300">
    <property type="match status" value="2"/>
</dbReference>
<comment type="caution">
    <text evidence="5">The sequence shown here is derived from an EMBL/GenBank/DDBJ whole genome shotgun (WGS) entry which is preliminary data.</text>
</comment>
<dbReference type="PROSITE" id="PS51257">
    <property type="entry name" value="PROKAR_LIPOPROTEIN"/>
    <property type="match status" value="1"/>
</dbReference>
<keyword evidence="6" id="KW-1185">Reference proteome</keyword>
<evidence type="ECO:0000313" key="5">
    <source>
        <dbReference type="EMBL" id="MBC5723384.1"/>
    </source>
</evidence>
<dbReference type="PANTHER" id="PTHR43208">
    <property type="entry name" value="ABC TRANSPORTER SUBSTRATE-BINDING PROTEIN"/>
    <property type="match status" value="1"/>
</dbReference>
<dbReference type="Pfam" id="PF02608">
    <property type="entry name" value="Bmp"/>
    <property type="match status" value="1"/>
</dbReference>
<feature type="chain" id="PRO_5038427469" evidence="3">
    <location>
        <begin position="19"/>
        <end position="436"/>
    </location>
</feature>
<evidence type="ECO:0000259" key="4">
    <source>
        <dbReference type="Pfam" id="PF02608"/>
    </source>
</evidence>
<gene>
    <name evidence="5" type="ORF">H8S11_11245</name>
</gene>